<dbReference type="CDD" id="cd00448">
    <property type="entry name" value="YjgF_YER057c_UK114_family"/>
    <property type="match status" value="1"/>
</dbReference>
<dbReference type="GO" id="GO:0019239">
    <property type="term" value="F:deaminase activity"/>
    <property type="evidence" value="ECO:0007669"/>
    <property type="project" value="TreeGrafter"/>
</dbReference>
<dbReference type="Gene3D" id="3.30.1330.40">
    <property type="entry name" value="RutC-like"/>
    <property type="match status" value="1"/>
</dbReference>
<name>A0A975L7I9_9ACTN</name>
<dbReference type="InterPro" id="IPR035959">
    <property type="entry name" value="RutC-like_sf"/>
</dbReference>
<sequence length="119" mass="12891">MARTYSDALLADGPLLFVSGQVPVAPDGDVAGDAGGQTRQIFRNMEAVLARHGADLTHVVKLTYYLRHITDLDEFRSALLDSLPGDHRPAATLVEVSGLVDPRFHVEIDAVACLPRERA</sequence>
<evidence type="ECO:0000313" key="3">
    <source>
        <dbReference type="Proteomes" id="UP000682416"/>
    </source>
</evidence>
<dbReference type="GO" id="GO:0005829">
    <property type="term" value="C:cytosol"/>
    <property type="evidence" value="ECO:0007669"/>
    <property type="project" value="TreeGrafter"/>
</dbReference>
<dbReference type="PANTHER" id="PTHR11803:SF58">
    <property type="entry name" value="PROTEIN HMF1-RELATED"/>
    <property type="match status" value="1"/>
</dbReference>
<dbReference type="RefSeq" id="WP_378740808.1">
    <property type="nucleotide sequence ID" value="NZ_CBDRIY010000003.1"/>
</dbReference>
<dbReference type="SUPFAM" id="SSF55298">
    <property type="entry name" value="YjgF-like"/>
    <property type="match status" value="1"/>
</dbReference>
<organism evidence="2 3">
    <name type="scientific">Nocardiopsis eucommiae</name>
    <dbReference type="NCBI Taxonomy" id="2831970"/>
    <lineage>
        <taxon>Bacteria</taxon>
        <taxon>Bacillati</taxon>
        <taxon>Actinomycetota</taxon>
        <taxon>Actinomycetes</taxon>
        <taxon>Streptosporangiales</taxon>
        <taxon>Nocardiopsidaceae</taxon>
        <taxon>Nocardiopsis</taxon>
    </lineage>
</organism>
<keyword evidence="3" id="KW-1185">Reference proteome</keyword>
<reference evidence="2" key="1">
    <citation type="submission" date="2021-05" db="EMBL/GenBank/DDBJ databases">
        <authorList>
            <person name="Kaiqin L."/>
            <person name="Jian G."/>
        </authorList>
    </citation>
    <scope>NUCLEOTIDE SEQUENCE</scope>
    <source>
        <strain evidence="2">HDS5</strain>
    </source>
</reference>
<evidence type="ECO:0000256" key="1">
    <source>
        <dbReference type="ARBA" id="ARBA00010552"/>
    </source>
</evidence>
<dbReference type="KEGG" id="nec:KGD82_22070"/>
<evidence type="ECO:0000313" key="2">
    <source>
        <dbReference type="EMBL" id="QVJ00984.1"/>
    </source>
</evidence>
<protein>
    <submittedName>
        <fullName evidence="2">RidA family protein</fullName>
    </submittedName>
</protein>
<dbReference type="Proteomes" id="UP000682416">
    <property type="component" value="Chromosome"/>
</dbReference>
<comment type="similarity">
    <text evidence="1">Belongs to the RutC family.</text>
</comment>
<dbReference type="PANTHER" id="PTHR11803">
    <property type="entry name" value="2-IMINOBUTANOATE/2-IMINOPROPANOATE DEAMINASE RIDA"/>
    <property type="match status" value="1"/>
</dbReference>
<dbReference type="Pfam" id="PF01042">
    <property type="entry name" value="Ribonuc_L-PSP"/>
    <property type="match status" value="1"/>
</dbReference>
<dbReference type="AlphaFoldDB" id="A0A975L7I9"/>
<proteinExistence type="inferred from homology"/>
<dbReference type="InterPro" id="IPR006175">
    <property type="entry name" value="YjgF/YER057c/UK114"/>
</dbReference>
<dbReference type="EMBL" id="CP074402">
    <property type="protein sequence ID" value="QVJ00984.1"/>
    <property type="molecule type" value="Genomic_DNA"/>
</dbReference>
<gene>
    <name evidence="2" type="ORF">KGD82_22070</name>
</gene>
<accession>A0A975L7I9</accession>